<proteinExistence type="predicted"/>
<dbReference type="AlphaFoldDB" id="A0A0A2EBP8"/>
<evidence type="ECO:0000256" key="6">
    <source>
        <dbReference type="ARBA" id="ARBA00022676"/>
    </source>
</evidence>
<dbReference type="PANTHER" id="PTHR30372">
    <property type="entry name" value="LIPID-A-DISACCHARIDE SYNTHASE"/>
    <property type="match status" value="1"/>
</dbReference>
<dbReference type="RefSeq" id="WP_036874050.1">
    <property type="nucleotide sequence ID" value="NZ_JASBZX010000007.1"/>
</dbReference>
<evidence type="ECO:0000256" key="4">
    <source>
        <dbReference type="ARBA" id="ARBA00022516"/>
    </source>
</evidence>
<evidence type="ECO:0000256" key="7">
    <source>
        <dbReference type="ARBA" id="ARBA00022679"/>
    </source>
</evidence>
<dbReference type="STRING" id="28115.HQ47_06250"/>
<protein>
    <recommendedName>
        <fullName evidence="3 10">Lipid-A-disaccharide synthase</fullName>
        <ecNumber evidence="2 10">2.4.1.182</ecNumber>
    </recommendedName>
</protein>
<evidence type="ECO:0000256" key="3">
    <source>
        <dbReference type="ARBA" id="ARBA00020902"/>
    </source>
</evidence>
<accession>A0A0A2EBP8</accession>
<dbReference type="Pfam" id="PF02684">
    <property type="entry name" value="LpxB"/>
    <property type="match status" value="1"/>
</dbReference>
<keyword evidence="8" id="KW-0443">Lipid metabolism</keyword>
<reference evidence="11 12" key="1">
    <citation type="submission" date="2014-09" db="EMBL/GenBank/DDBJ databases">
        <title>Draft Genome Sequence of Porphyromonas macacae COT-192_OH2859.</title>
        <authorList>
            <person name="Wallis C."/>
            <person name="Deusch O."/>
            <person name="O'Flynn C."/>
            <person name="Davis I."/>
            <person name="Horsfall A."/>
            <person name="Kirkwood N."/>
            <person name="Harris S."/>
            <person name="Eisen J.A."/>
            <person name="Coil D.A."/>
            <person name="Darling A.E."/>
            <person name="Jospin G."/>
            <person name="Alexiev A."/>
        </authorList>
    </citation>
    <scope>NUCLEOTIDE SEQUENCE [LARGE SCALE GENOMIC DNA]</scope>
    <source>
        <strain evidence="12">COT-192 OH2859</strain>
    </source>
</reference>
<evidence type="ECO:0000256" key="1">
    <source>
        <dbReference type="ARBA" id="ARBA00002056"/>
    </source>
</evidence>
<keyword evidence="4" id="KW-0444">Lipid biosynthesis</keyword>
<dbReference type="GO" id="GO:0008915">
    <property type="term" value="F:lipid-A-disaccharide synthase activity"/>
    <property type="evidence" value="ECO:0007669"/>
    <property type="project" value="UniProtKB-UniRule"/>
</dbReference>
<name>A0A0A2EBP8_9PORP</name>
<dbReference type="EMBL" id="JRFA01000017">
    <property type="protein sequence ID" value="KGN73844.1"/>
    <property type="molecule type" value="Genomic_DNA"/>
</dbReference>
<dbReference type="InterPro" id="IPR003835">
    <property type="entry name" value="Glyco_trans_19"/>
</dbReference>
<keyword evidence="7" id="KW-0808">Transferase</keyword>
<dbReference type="GO" id="GO:0005543">
    <property type="term" value="F:phospholipid binding"/>
    <property type="evidence" value="ECO:0007669"/>
    <property type="project" value="TreeGrafter"/>
</dbReference>
<dbReference type="NCBIfam" id="TIGR00215">
    <property type="entry name" value="lpxB"/>
    <property type="match status" value="1"/>
</dbReference>
<sequence>MKYFLIAGEASGDLHASNLIKSLARRDAQAEFRFMGGDLMTEAAGCEPVVHYRKVAYMGFLPVLRHLGEIADAAKKVKSAIREFNPDVVIPVDFGTFNFKYILPYVHDMLGIPVVYYISPKVWAWKRWRVKIMEKYVDTLLCILPFETVFLKPYDIKTVFVGNPCVDAVNNYRVTAQPKLNLNIETGEPVVAILCGSRRQEVAANLPYMLEAVASVGGVRPVIAGAPGLTMEDYAPYLKDRKVEIVFGATYELVEKSRAALVTSGTATLETCLLGTPQVVCYRAGGSRIIRWGFRYLFPIKYFSLVNLVADFDVVPELLAHEVTVDNIATHLKAVLSEGAERTRQIKGYRDVYEKLGNTPCSERAAEAVLTALKS</sequence>
<keyword evidence="5" id="KW-0441">Lipid A biosynthesis</keyword>
<evidence type="ECO:0000256" key="5">
    <source>
        <dbReference type="ARBA" id="ARBA00022556"/>
    </source>
</evidence>
<evidence type="ECO:0000256" key="8">
    <source>
        <dbReference type="ARBA" id="ARBA00023098"/>
    </source>
</evidence>
<dbReference type="SUPFAM" id="SSF53756">
    <property type="entry name" value="UDP-Glycosyltransferase/glycogen phosphorylase"/>
    <property type="match status" value="1"/>
</dbReference>
<dbReference type="Proteomes" id="UP000030103">
    <property type="component" value="Unassembled WGS sequence"/>
</dbReference>
<evidence type="ECO:0000313" key="11">
    <source>
        <dbReference type="EMBL" id="KGN73844.1"/>
    </source>
</evidence>
<dbReference type="eggNOG" id="COG0763">
    <property type="taxonomic scope" value="Bacteria"/>
</dbReference>
<organism evidence="11 12">
    <name type="scientific">Porphyromonas macacae</name>
    <dbReference type="NCBI Taxonomy" id="28115"/>
    <lineage>
        <taxon>Bacteria</taxon>
        <taxon>Pseudomonadati</taxon>
        <taxon>Bacteroidota</taxon>
        <taxon>Bacteroidia</taxon>
        <taxon>Bacteroidales</taxon>
        <taxon>Porphyromonadaceae</taxon>
        <taxon>Porphyromonas</taxon>
    </lineage>
</organism>
<dbReference type="GO" id="GO:0016020">
    <property type="term" value="C:membrane"/>
    <property type="evidence" value="ECO:0007669"/>
    <property type="project" value="GOC"/>
</dbReference>
<dbReference type="GO" id="GO:0009245">
    <property type="term" value="P:lipid A biosynthetic process"/>
    <property type="evidence" value="ECO:0007669"/>
    <property type="project" value="UniProtKB-UniRule"/>
</dbReference>
<evidence type="ECO:0000256" key="2">
    <source>
        <dbReference type="ARBA" id="ARBA00012687"/>
    </source>
</evidence>
<keyword evidence="12" id="KW-1185">Reference proteome</keyword>
<comment type="catalytic activity">
    <reaction evidence="9">
        <text>a lipid X + a UDP-2-N,3-O-bis[(3R)-3-hydroxyacyl]-alpha-D-glucosamine = a lipid A disaccharide + UDP + H(+)</text>
        <dbReference type="Rhea" id="RHEA:67828"/>
        <dbReference type="ChEBI" id="CHEBI:15378"/>
        <dbReference type="ChEBI" id="CHEBI:58223"/>
        <dbReference type="ChEBI" id="CHEBI:137748"/>
        <dbReference type="ChEBI" id="CHEBI:176338"/>
        <dbReference type="ChEBI" id="CHEBI:176343"/>
        <dbReference type="EC" id="2.4.1.182"/>
    </reaction>
</comment>
<evidence type="ECO:0000256" key="10">
    <source>
        <dbReference type="NCBIfam" id="TIGR00215"/>
    </source>
</evidence>
<gene>
    <name evidence="11" type="ORF">HQ47_06250</name>
</gene>
<dbReference type="OrthoDB" id="9801642at2"/>
<dbReference type="PANTHER" id="PTHR30372:SF4">
    <property type="entry name" value="LIPID-A-DISACCHARIDE SYNTHASE, MITOCHONDRIAL-RELATED"/>
    <property type="match status" value="1"/>
</dbReference>
<keyword evidence="6" id="KW-0328">Glycosyltransferase</keyword>
<comment type="function">
    <text evidence="1">Condensation of UDP-2,3-diacylglucosamine and 2,3-diacylglucosamine-1-phosphate to form lipid A disaccharide, a precursor of lipid A, a phosphorylated glycolipid that anchors the lipopolysaccharide to the outer membrane of the cell.</text>
</comment>
<dbReference type="EC" id="2.4.1.182" evidence="2 10"/>
<evidence type="ECO:0000313" key="12">
    <source>
        <dbReference type="Proteomes" id="UP000030103"/>
    </source>
</evidence>
<evidence type="ECO:0000256" key="9">
    <source>
        <dbReference type="ARBA" id="ARBA00048975"/>
    </source>
</evidence>
<comment type="caution">
    <text evidence="11">The sequence shown here is derived from an EMBL/GenBank/DDBJ whole genome shotgun (WGS) entry which is preliminary data.</text>
</comment>